<accession>A0A0K8J8E1</accession>
<name>A0A0K8J8E1_9FIRM</name>
<evidence type="ECO:0008006" key="3">
    <source>
        <dbReference type="Google" id="ProtNLM"/>
    </source>
</evidence>
<evidence type="ECO:0000313" key="1">
    <source>
        <dbReference type="EMBL" id="CUH93608.1"/>
    </source>
</evidence>
<keyword evidence="2" id="KW-1185">Reference proteome</keyword>
<organism evidence="1 2">
    <name type="scientific">Herbinix luporum</name>
    <dbReference type="NCBI Taxonomy" id="1679721"/>
    <lineage>
        <taxon>Bacteria</taxon>
        <taxon>Bacillati</taxon>
        <taxon>Bacillota</taxon>
        <taxon>Clostridia</taxon>
        <taxon>Lachnospirales</taxon>
        <taxon>Lachnospiraceae</taxon>
        <taxon>Herbinix</taxon>
    </lineage>
</organism>
<dbReference type="Pfam" id="PF09491">
    <property type="entry name" value="RE_AlwI"/>
    <property type="match status" value="1"/>
</dbReference>
<gene>
    <name evidence="1" type="ORF">SD1D_2072</name>
</gene>
<dbReference type="Gene3D" id="3.40.91.50">
    <property type="match status" value="1"/>
</dbReference>
<sequence>MVNDIRFKSYCWSIGTTSYRTDNFNMNIERQLALMKEFRRLPANRDKSWSGNNKFQAEYYAFLKEKNFVKGDAPRPDKDAREKTSGLKDIGLLDEGRNLTNAGLELLSISESNNFDPDNELEIPKDSYLYFKQMLKTCNDVDGKKVRPFVVFLYVISKTKYLTFDEFTYLLPLCVDKETTEKIVEKIISSRNKKINYEDIIISVLMDMDNYKNALELLQTQEISEELICKIGINRKSAKYDKPYYKIYTCLKDIVFGNEESTLEFYKATTKLSNNKVGSAWRKYFFSSLARSVIVREGKGVLNPVKILQSRDEKEFNEEFFKLMHLFKAKATLSDYFDLNRRYFKLTDIVLFEDNICKLDVLPKCYIDIVSDKLIDFAFEETNLLTENVSLEEINPHLAIDIDLLYQKLSQLLGRKITDVTSVKEAIKDDRYIRFNKLIDEKFNKGTLLLLFTHFEERNDDEIRRLVTDNADIPTIFEYVLGIAWYIISNREGDVLDYMKLSLEADLLPKTHAGGGQADIVWKYKKTQWYPEHTLLIEATLADSGNQRRMEMEPVSRHLGEYILNNPNLEAYCLFVTTYLNTNVISDFRGRRFMEYYNSSGTEYIPGMKIIPIQTSELKTLIQCDVKYKDIYRLFEQAYKTEGPAAKWYEDNIAGATNLYYAKSKDS</sequence>
<reference evidence="2" key="1">
    <citation type="submission" date="2015-09" db="EMBL/GenBank/DDBJ databases">
        <authorList>
            <person name="Wibberg D."/>
        </authorList>
    </citation>
    <scope>NUCLEOTIDE SEQUENCE [LARGE SCALE GENOMIC DNA]</scope>
    <source>
        <strain evidence="2">SD1D</strain>
    </source>
</reference>
<dbReference type="OrthoDB" id="5314016at2"/>
<dbReference type="AlphaFoldDB" id="A0A0K8J8E1"/>
<dbReference type="Proteomes" id="UP000196053">
    <property type="component" value="Chromosome I"/>
</dbReference>
<dbReference type="RefSeq" id="WP_058258841.1">
    <property type="nucleotide sequence ID" value="NZ_LN879430.1"/>
</dbReference>
<dbReference type="EMBL" id="LN879430">
    <property type="protein sequence ID" value="CUH93608.1"/>
    <property type="molecule type" value="Genomic_DNA"/>
</dbReference>
<evidence type="ECO:0000313" key="2">
    <source>
        <dbReference type="Proteomes" id="UP000196053"/>
    </source>
</evidence>
<dbReference type="InterPro" id="IPR018573">
    <property type="entry name" value="Restrct_endonuc_II_AlwI"/>
</dbReference>
<dbReference type="KEGG" id="hsd:SD1D_2072"/>
<dbReference type="REBASE" id="127430">
    <property type="entry name" value="HspSDIDORF2071P"/>
</dbReference>
<protein>
    <recommendedName>
        <fullName evidence="3">AlwI family type II restriction endonuclease</fullName>
    </recommendedName>
</protein>
<proteinExistence type="predicted"/>